<dbReference type="Gene3D" id="1.10.287.470">
    <property type="entry name" value="Helix hairpin bin"/>
    <property type="match status" value="1"/>
</dbReference>
<dbReference type="InterPro" id="IPR058637">
    <property type="entry name" value="YknX-like_C"/>
</dbReference>
<feature type="transmembrane region" description="Helical" evidence="1">
    <location>
        <begin position="6"/>
        <end position="27"/>
    </location>
</feature>
<keyword evidence="1" id="KW-0812">Transmembrane</keyword>
<dbReference type="PANTHER" id="PTHR30469">
    <property type="entry name" value="MULTIDRUG RESISTANCE PROTEIN MDTA"/>
    <property type="match status" value="1"/>
</dbReference>
<keyword evidence="4" id="KW-1185">Reference proteome</keyword>
<proteinExistence type="predicted"/>
<accession>A0A975IVM7</accession>
<dbReference type="AlphaFoldDB" id="A0A975IVM7"/>
<gene>
    <name evidence="3" type="ORF">KCG34_02215</name>
</gene>
<name>A0A975IVM7_9CAUL</name>
<evidence type="ECO:0000313" key="3">
    <source>
        <dbReference type="EMBL" id="QUD88724.1"/>
    </source>
</evidence>
<keyword evidence="1" id="KW-1133">Transmembrane helix</keyword>
<dbReference type="Proteomes" id="UP000676409">
    <property type="component" value="Chromosome"/>
</dbReference>
<protein>
    <submittedName>
        <fullName evidence="3">Efflux transporter periplasmic adaptor subunit</fullName>
    </submittedName>
</protein>
<feature type="domain" description="YknX-like C-terminal permuted SH3-like" evidence="2">
    <location>
        <begin position="328"/>
        <end position="394"/>
    </location>
</feature>
<dbReference type="PANTHER" id="PTHR30469:SF15">
    <property type="entry name" value="HLYD FAMILY OF SECRETION PROTEINS"/>
    <property type="match status" value="1"/>
</dbReference>
<dbReference type="GO" id="GO:0015562">
    <property type="term" value="F:efflux transmembrane transporter activity"/>
    <property type="evidence" value="ECO:0007669"/>
    <property type="project" value="TreeGrafter"/>
</dbReference>
<evidence type="ECO:0000256" key="1">
    <source>
        <dbReference type="SAM" id="Phobius"/>
    </source>
</evidence>
<dbReference type="RefSeq" id="WP_211938774.1">
    <property type="nucleotide sequence ID" value="NZ_CP073078.1"/>
</dbReference>
<sequence length="400" mass="41944">MARFPLRWALIGLFGAGLVAGLAVLFVPRPAPVDIAKVSLGPIAETVQDQGITRVREAYVVSAPVSGRLERLDLHVGDRVIAGRTILARMRPAPPDLLDPRARAQAAAAVAAAGAAVSAARAAEQRAAAEARRADLALGRTRALADNGFAPKRALDDAEADARAAHAAVDAAAADVAARQAQLVSARSALIGPGASAREVVSVTSPATGYVTRVLQESERTVAMGAPLVEVSESQGLEAQIEFLSQDAVRIREGMAAEIYDWGGGAAIPAVVRRVEPEGFVKISALGVEEHRVLVMLQFEGAPDRWSRLAPGYGVWGRVFLRQEPRAAKVPLGALVGSGEGWSVFRLDHGRARLTRVQIGAMTDREAEILSGLKAGDGVVVFPSDRVRDGGRVSAQGRTG</sequence>
<dbReference type="KEGG" id="caul:KCG34_02215"/>
<dbReference type="Gene3D" id="2.40.420.20">
    <property type="match status" value="1"/>
</dbReference>
<dbReference type="Pfam" id="PF25989">
    <property type="entry name" value="YknX_C"/>
    <property type="match status" value="1"/>
</dbReference>
<dbReference type="GO" id="GO:1990281">
    <property type="term" value="C:efflux pump complex"/>
    <property type="evidence" value="ECO:0007669"/>
    <property type="project" value="TreeGrafter"/>
</dbReference>
<dbReference type="Gene3D" id="2.40.50.100">
    <property type="match status" value="1"/>
</dbReference>
<evidence type="ECO:0000313" key="4">
    <source>
        <dbReference type="Proteomes" id="UP000676409"/>
    </source>
</evidence>
<organism evidence="3 4">
    <name type="scientific">Phenylobacterium montanum</name>
    <dbReference type="NCBI Taxonomy" id="2823693"/>
    <lineage>
        <taxon>Bacteria</taxon>
        <taxon>Pseudomonadati</taxon>
        <taxon>Pseudomonadota</taxon>
        <taxon>Alphaproteobacteria</taxon>
        <taxon>Caulobacterales</taxon>
        <taxon>Caulobacteraceae</taxon>
        <taxon>Phenylobacterium</taxon>
    </lineage>
</organism>
<evidence type="ECO:0000259" key="2">
    <source>
        <dbReference type="Pfam" id="PF25989"/>
    </source>
</evidence>
<dbReference type="EMBL" id="CP073078">
    <property type="protein sequence ID" value="QUD88724.1"/>
    <property type="molecule type" value="Genomic_DNA"/>
</dbReference>
<keyword evidence="1" id="KW-0472">Membrane</keyword>
<reference evidence="3" key="1">
    <citation type="submission" date="2021-04" db="EMBL/GenBank/DDBJ databases">
        <title>The complete genome sequence of Caulobacter sp. S6.</title>
        <authorList>
            <person name="Tang Y."/>
            <person name="Ouyang W."/>
            <person name="Liu Q."/>
            <person name="Huang B."/>
            <person name="Guo Z."/>
            <person name="Lei P."/>
        </authorList>
    </citation>
    <scope>NUCLEOTIDE SEQUENCE</scope>
    <source>
        <strain evidence="3">S6</strain>
    </source>
</reference>